<organism evidence="3 4">
    <name type="scientific">Potamilus streckersoni</name>
    <dbReference type="NCBI Taxonomy" id="2493646"/>
    <lineage>
        <taxon>Eukaryota</taxon>
        <taxon>Metazoa</taxon>
        <taxon>Spiralia</taxon>
        <taxon>Lophotrochozoa</taxon>
        <taxon>Mollusca</taxon>
        <taxon>Bivalvia</taxon>
        <taxon>Autobranchia</taxon>
        <taxon>Heteroconchia</taxon>
        <taxon>Palaeoheterodonta</taxon>
        <taxon>Unionida</taxon>
        <taxon>Unionoidea</taxon>
        <taxon>Unionidae</taxon>
        <taxon>Ambleminae</taxon>
        <taxon>Lampsilini</taxon>
        <taxon>Potamilus</taxon>
    </lineage>
</organism>
<dbReference type="Gene3D" id="3.30.428.10">
    <property type="entry name" value="HIT-like"/>
    <property type="match status" value="1"/>
</dbReference>
<dbReference type="InterPro" id="IPR011146">
    <property type="entry name" value="HIT-like"/>
</dbReference>
<dbReference type="EMBL" id="JAEAOA010002069">
    <property type="protein sequence ID" value="KAK3584170.1"/>
    <property type="molecule type" value="Genomic_DNA"/>
</dbReference>
<keyword evidence="4" id="KW-1185">Reference proteome</keyword>
<reference evidence="3" key="2">
    <citation type="journal article" date="2021" name="Genome Biol. Evol.">
        <title>Developing a high-quality reference genome for a parasitic bivalve with doubly uniparental inheritance (Bivalvia: Unionida).</title>
        <authorList>
            <person name="Smith C.H."/>
        </authorList>
    </citation>
    <scope>NUCLEOTIDE SEQUENCE</scope>
    <source>
        <strain evidence="3">CHS0354</strain>
        <tissue evidence="3">Mantle</tissue>
    </source>
</reference>
<evidence type="ECO:0000256" key="1">
    <source>
        <dbReference type="PROSITE-ProRule" id="PRU00464"/>
    </source>
</evidence>
<gene>
    <name evidence="3" type="ORF">CHS0354_035251</name>
</gene>
<evidence type="ECO:0000259" key="2">
    <source>
        <dbReference type="PROSITE" id="PS51084"/>
    </source>
</evidence>
<protein>
    <recommendedName>
        <fullName evidence="2">HIT domain-containing protein</fullName>
    </recommendedName>
</protein>
<dbReference type="GO" id="GO:0003824">
    <property type="term" value="F:catalytic activity"/>
    <property type="evidence" value="ECO:0007669"/>
    <property type="project" value="InterPro"/>
</dbReference>
<sequence>MTIHDNSQPPKASEDWIAPFEKDTRYVFSWPLCDVRLCDNSRYPWILLIPRIAGLREIYRLNPADSTQFWQELQSASKGMAEIFRPDKLNTAWIGNITPQFHAHIIARRQNDIAFPATVWGRSDNIPYDAEELENRASYPFSVLRSGQQDILSVSVQFRNAADSAAVRLILQYSCQIFTARAVKCRFLNL</sequence>
<dbReference type="SUPFAM" id="SSF54197">
    <property type="entry name" value="HIT-like"/>
    <property type="match status" value="1"/>
</dbReference>
<feature type="domain" description="HIT" evidence="2">
    <location>
        <begin position="46"/>
        <end position="115"/>
    </location>
</feature>
<comment type="caution">
    <text evidence="1">Lacks conserved residue(s) required for the propagation of feature annotation.</text>
</comment>
<evidence type="ECO:0000313" key="3">
    <source>
        <dbReference type="EMBL" id="KAK3584170.1"/>
    </source>
</evidence>
<proteinExistence type="predicted"/>
<accession>A0AAE0S3B2</accession>
<dbReference type="AlphaFoldDB" id="A0AAE0S3B2"/>
<evidence type="ECO:0000313" key="4">
    <source>
        <dbReference type="Proteomes" id="UP001195483"/>
    </source>
</evidence>
<comment type="caution">
    <text evidence="3">The sequence shown here is derived from an EMBL/GenBank/DDBJ whole genome shotgun (WGS) entry which is preliminary data.</text>
</comment>
<dbReference type="Proteomes" id="UP001195483">
    <property type="component" value="Unassembled WGS sequence"/>
</dbReference>
<dbReference type="PROSITE" id="PS51084">
    <property type="entry name" value="HIT_2"/>
    <property type="match status" value="1"/>
</dbReference>
<name>A0AAE0S3B2_9BIVA</name>
<dbReference type="Pfam" id="PF01230">
    <property type="entry name" value="HIT"/>
    <property type="match status" value="1"/>
</dbReference>
<reference evidence="3" key="3">
    <citation type="submission" date="2023-05" db="EMBL/GenBank/DDBJ databases">
        <authorList>
            <person name="Smith C.H."/>
        </authorList>
    </citation>
    <scope>NUCLEOTIDE SEQUENCE</scope>
    <source>
        <strain evidence="3">CHS0354</strain>
        <tissue evidence="3">Mantle</tissue>
    </source>
</reference>
<dbReference type="InterPro" id="IPR036265">
    <property type="entry name" value="HIT-like_sf"/>
</dbReference>
<reference evidence="3" key="1">
    <citation type="journal article" date="2021" name="Genome Biol. Evol.">
        <title>A High-Quality Reference Genome for a Parasitic Bivalve with Doubly Uniparental Inheritance (Bivalvia: Unionida).</title>
        <authorList>
            <person name="Smith C.H."/>
        </authorList>
    </citation>
    <scope>NUCLEOTIDE SEQUENCE</scope>
    <source>
        <strain evidence="3">CHS0354</strain>
    </source>
</reference>